<dbReference type="Proteomes" id="UP000559256">
    <property type="component" value="Unassembled WGS sequence"/>
</dbReference>
<dbReference type="OrthoDB" id="6513042at2759"/>
<dbReference type="PANTHER" id="PTHR23079:SF55">
    <property type="entry name" value="RNA-DIRECTED RNA POLYMERASE"/>
    <property type="match status" value="1"/>
</dbReference>
<organism evidence="4 5">
    <name type="scientific">Tetrapyrgos nigripes</name>
    <dbReference type="NCBI Taxonomy" id="182062"/>
    <lineage>
        <taxon>Eukaryota</taxon>
        <taxon>Fungi</taxon>
        <taxon>Dikarya</taxon>
        <taxon>Basidiomycota</taxon>
        <taxon>Agaricomycotina</taxon>
        <taxon>Agaricomycetes</taxon>
        <taxon>Agaricomycetidae</taxon>
        <taxon>Agaricales</taxon>
        <taxon>Marasmiineae</taxon>
        <taxon>Marasmiaceae</taxon>
        <taxon>Tetrapyrgos</taxon>
    </lineage>
</organism>
<dbReference type="GO" id="GO:0003968">
    <property type="term" value="F:RNA-directed RNA polymerase activity"/>
    <property type="evidence" value="ECO:0007669"/>
    <property type="project" value="UniProtKB-KW"/>
</dbReference>
<comment type="similarity">
    <text evidence="1">Belongs to the RdRP family.</text>
</comment>
<evidence type="ECO:0000256" key="2">
    <source>
        <dbReference type="SAM" id="MobiDB-lite"/>
    </source>
</evidence>
<dbReference type="InterPro" id="IPR007855">
    <property type="entry name" value="RDRP"/>
</dbReference>
<keyword evidence="5" id="KW-1185">Reference proteome</keyword>
<evidence type="ECO:0000313" key="4">
    <source>
        <dbReference type="EMBL" id="KAF5373803.1"/>
    </source>
</evidence>
<reference evidence="4 5" key="1">
    <citation type="journal article" date="2020" name="ISME J.">
        <title>Uncovering the hidden diversity of litter-decomposition mechanisms in mushroom-forming fungi.</title>
        <authorList>
            <person name="Floudas D."/>
            <person name="Bentzer J."/>
            <person name="Ahren D."/>
            <person name="Johansson T."/>
            <person name="Persson P."/>
            <person name="Tunlid A."/>
        </authorList>
    </citation>
    <scope>NUCLEOTIDE SEQUENCE [LARGE SCALE GENOMIC DNA]</scope>
    <source>
        <strain evidence="4 5">CBS 291.85</strain>
    </source>
</reference>
<protein>
    <recommendedName>
        <fullName evidence="1">RNA-dependent RNA polymerase</fullName>
        <ecNumber evidence="1">2.7.7.48</ecNumber>
    </recommendedName>
</protein>
<dbReference type="InterPro" id="IPR057596">
    <property type="entry name" value="RDRP_core"/>
</dbReference>
<proteinExistence type="inferred from homology"/>
<keyword evidence="1" id="KW-0548">Nucleotidyltransferase</keyword>
<dbReference type="GO" id="GO:0030422">
    <property type="term" value="P:siRNA processing"/>
    <property type="evidence" value="ECO:0007669"/>
    <property type="project" value="TreeGrafter"/>
</dbReference>
<gene>
    <name evidence="4" type="ORF">D9758_000837</name>
</gene>
<dbReference type="Pfam" id="PF05183">
    <property type="entry name" value="RdRP"/>
    <property type="match status" value="1"/>
</dbReference>
<dbReference type="GO" id="GO:0031380">
    <property type="term" value="C:nuclear RNA-directed RNA polymerase complex"/>
    <property type="evidence" value="ECO:0007669"/>
    <property type="project" value="TreeGrafter"/>
</dbReference>
<dbReference type="GO" id="GO:0003723">
    <property type="term" value="F:RNA binding"/>
    <property type="evidence" value="ECO:0007669"/>
    <property type="project" value="UniProtKB-KW"/>
</dbReference>
<feature type="region of interest" description="Disordered" evidence="2">
    <location>
        <begin position="1070"/>
        <end position="1103"/>
    </location>
</feature>
<keyword evidence="1" id="KW-0808">Transferase</keyword>
<evidence type="ECO:0000259" key="3">
    <source>
        <dbReference type="Pfam" id="PF05183"/>
    </source>
</evidence>
<dbReference type="EC" id="2.7.7.48" evidence="1"/>
<evidence type="ECO:0000313" key="5">
    <source>
        <dbReference type="Proteomes" id="UP000559256"/>
    </source>
</evidence>
<name>A0A8H5GZ37_9AGAR</name>
<comment type="caution">
    <text evidence="4">The sequence shown here is derived from an EMBL/GenBank/DDBJ whole genome shotgun (WGS) entry which is preliminary data.</text>
</comment>
<keyword evidence="1" id="KW-0694">RNA-binding</keyword>
<evidence type="ECO:0000256" key="1">
    <source>
        <dbReference type="RuleBase" id="RU363098"/>
    </source>
</evidence>
<dbReference type="PANTHER" id="PTHR23079">
    <property type="entry name" value="RNA-DEPENDENT RNA POLYMERASE"/>
    <property type="match status" value="1"/>
</dbReference>
<comment type="catalytic activity">
    <reaction evidence="1">
        <text>RNA(n) + a ribonucleoside 5'-triphosphate = RNA(n+1) + diphosphate</text>
        <dbReference type="Rhea" id="RHEA:21248"/>
        <dbReference type="Rhea" id="RHEA-COMP:14527"/>
        <dbReference type="Rhea" id="RHEA-COMP:17342"/>
        <dbReference type="ChEBI" id="CHEBI:33019"/>
        <dbReference type="ChEBI" id="CHEBI:61557"/>
        <dbReference type="ChEBI" id="CHEBI:140395"/>
        <dbReference type="EC" id="2.7.7.48"/>
    </reaction>
</comment>
<feature type="domain" description="RDRP core" evidence="3">
    <location>
        <begin position="462"/>
        <end position="1047"/>
    </location>
</feature>
<keyword evidence="1" id="KW-0696">RNA-directed RNA polymerase</keyword>
<dbReference type="AlphaFoldDB" id="A0A8H5GZ37"/>
<dbReference type="EMBL" id="JAACJM010000003">
    <property type="protein sequence ID" value="KAF5373803.1"/>
    <property type="molecule type" value="Genomic_DNA"/>
</dbReference>
<accession>A0A8H5GZ37</accession>
<sequence length="1267" mass="145401">MKLLHRENRASSLSRGLQAYTPLLLLPPTFLLHLTMEICIRYLPHQVNEWDLTRALALVLHSEPFLQRTEDERFQKINFAVKVNPNKAGGLRNDGTGVLTLPTPSIGYRFLDYVKDTPFKMDTRKIKFFPSREKPGSSFALSLQKSAYIDPDIEEQRQEKIANLQDAIRVDIIQFGIYFRRPSRPGEPLKSREYSTEWQRDYAKESTAWLRFEYDHKLMRIELGNPMTEQIGSTIAITFGSIQRIAIGYDGGCPYVCFDTSTPPVFEETEFNRALVGDDHIDNQRYKHRIGSLHPGHEQVAPYAQKLRIILYNESRYDVIDKFKGYCKIAELSDSLVLDCRRYAKFHIEAGKREFFIPKRLYKLRLQFKQFDWSIAFQLEALLHNCLLHTEELEELLPRVKNLCKDHLPAFAAELLRKYGEQLQARSPQEDPIKCFERARSFVSSPLALSPGNFSCYHVTFAPTRLILEGPNPVQSNRIIRLYSGFEDHFIRVDFRDEDRLSYRWEREVDGSTFIERRVGETLKNGFELAGRYFEFLAYSFSALREHAVWFMNPFMHPEKGLVNAESIRRSIGNFEGTTLLKQPSKYAARLAQAFTATDRSVSIRRDEWEVVPDIENKTSVFTDGVGTIAQALANRVWEALCEGRHDQGRMVVQPSAYQIRFLGFKGVVSVDKELDRGPIKMRLRESMKKFESDIPEEADIEIALAFERPIVSYLNRPLVTVLEDRKVRKEAFLSLQREAVAQVFTVDDDISTCATVLRSLSYGRQYYLAWILEQLRKLGCDFQQRPGITSVDDTFFQELRAVARMATLRDMKHSARIPIPNSYLLVGVADEGPVYQNAGCKNVYILQEGHIYACVQKSPDDEPEWLEGSCTISRSPVAHPGDVQRVHAIGKPPQNMMCLFGHLKNVVVLPTVGKRSLASCLGGGDLDGDLYQVIMHPDLLPTKNADAAAYTSIGTHTLERECNVNDIVNFIVEYINSDVLGLLSDRLLVIADQSKEGTFDRKCTYLAELCSQAVDYPKQGIAVDLDKNKLPSFYMRPKPDWHAAEVVKPRKTGQILLLPIRSSTRAHVPRDIPCSARDRKGSEPFPENQAEKPKPPPPMQDPISIVLKKKLKQVLSSDYIDPNGRDPEIERIFRKYTDELRYVCATHTVSNTPGVRLLETEAVMGTILASCTQKRWRKDRIVRMKLHVGELVADVKREFQRDPTANIKEKDREEYLFILERAWYCWDYSRRQRTREDQLEFGANSFGLIALGSIFYCLDELSKIVV</sequence>